<protein>
    <submittedName>
        <fullName evidence="1">Uncharacterized protein</fullName>
    </submittedName>
</protein>
<keyword evidence="2" id="KW-1185">Reference proteome</keyword>
<sequence>MPRPLVKNPDILSPATGEQQLANFNLGLCKPSIKTPFSL</sequence>
<proteinExistence type="predicted"/>
<evidence type="ECO:0000313" key="1">
    <source>
        <dbReference type="EMBL" id="AGL90586.1"/>
    </source>
</evidence>
<name>R4RQ16_PHYAS</name>
<dbReference type="AlphaFoldDB" id="R4RQ16"/>
<dbReference type="KEGG" id="nzs:SLY_0670"/>
<dbReference type="Proteomes" id="UP000013941">
    <property type="component" value="Chromosome"/>
</dbReference>
<dbReference type="HOGENOM" id="CLU_3317725_0_0_14"/>
<organism evidence="1 2">
    <name type="scientific">Strawberry lethal yellows phytoplasma (CPA) str. NZSb11</name>
    <dbReference type="NCBI Taxonomy" id="980422"/>
    <lineage>
        <taxon>Bacteria</taxon>
        <taxon>Bacillati</taxon>
        <taxon>Mycoplasmatota</taxon>
        <taxon>Mollicutes</taxon>
        <taxon>Acholeplasmatales</taxon>
        <taxon>Acholeplasmataceae</taxon>
        <taxon>Candidatus Phytoplasma</taxon>
        <taxon>16SrXII (Stolbur group)</taxon>
    </lineage>
</organism>
<reference evidence="1 2" key="1">
    <citation type="journal article" date="2013" name="BMC Genomics">
        <title>Comparison of the complete genome sequence of two closely related isolates of 'Candidatus Phytoplasma australiense' reveals genome plasticity.</title>
        <authorList>
            <person name="Andersen M.T."/>
            <person name="Liefting L.W."/>
            <person name="Havukkala I."/>
            <person name="Beever R.E."/>
        </authorList>
    </citation>
    <scope>NUCLEOTIDE SEQUENCE [LARGE SCALE GENOMIC DNA]</scope>
    <source>
        <strain evidence="1 2">NZSb11</strain>
    </source>
</reference>
<dbReference type="EMBL" id="CP002548">
    <property type="protein sequence ID" value="AGL90586.1"/>
    <property type="molecule type" value="Genomic_DNA"/>
</dbReference>
<evidence type="ECO:0000313" key="2">
    <source>
        <dbReference type="Proteomes" id="UP000013941"/>
    </source>
</evidence>
<accession>R4RQ16</accession>
<gene>
    <name evidence="1" type="ORF">SLY_0670</name>
</gene>